<dbReference type="Pfam" id="PF13472">
    <property type="entry name" value="Lipase_GDSL_2"/>
    <property type="match status" value="1"/>
</dbReference>
<accession>A0A1I5XSP3</accession>
<protein>
    <submittedName>
        <fullName evidence="3">Acyl-CoA thioesterase-1</fullName>
    </submittedName>
</protein>
<dbReference type="STRING" id="93684.SAMN05421853_10490"/>
<evidence type="ECO:0000259" key="2">
    <source>
        <dbReference type="Pfam" id="PF13472"/>
    </source>
</evidence>
<dbReference type="EMBL" id="FOXV01000004">
    <property type="protein sequence ID" value="SFQ34949.1"/>
    <property type="molecule type" value="Genomic_DNA"/>
</dbReference>
<evidence type="ECO:0000313" key="3">
    <source>
        <dbReference type="EMBL" id="SFQ34949.1"/>
    </source>
</evidence>
<feature type="domain" description="SGNH hydrolase-type esterase" evidence="2">
    <location>
        <begin position="40"/>
        <end position="208"/>
    </location>
</feature>
<dbReference type="PANTHER" id="PTHR30383:SF24">
    <property type="entry name" value="THIOESTERASE 1_PROTEASE 1_LYSOPHOSPHOLIPASE L1"/>
    <property type="match status" value="1"/>
</dbReference>
<dbReference type="InterPro" id="IPR051532">
    <property type="entry name" value="Ester_Hydrolysis_Enzymes"/>
</dbReference>
<organism evidence="3 4">
    <name type="scientific">Roseivivax halotolerans</name>
    <dbReference type="NCBI Taxonomy" id="93684"/>
    <lineage>
        <taxon>Bacteria</taxon>
        <taxon>Pseudomonadati</taxon>
        <taxon>Pseudomonadota</taxon>
        <taxon>Alphaproteobacteria</taxon>
        <taxon>Rhodobacterales</taxon>
        <taxon>Roseobacteraceae</taxon>
        <taxon>Roseivivax</taxon>
    </lineage>
</organism>
<dbReference type="PANTHER" id="PTHR30383">
    <property type="entry name" value="THIOESTERASE 1/PROTEASE 1/LYSOPHOSPHOLIPASE L1"/>
    <property type="match status" value="1"/>
</dbReference>
<feature type="signal peptide" evidence="1">
    <location>
        <begin position="1"/>
        <end position="26"/>
    </location>
</feature>
<evidence type="ECO:0000256" key="1">
    <source>
        <dbReference type="SAM" id="SignalP"/>
    </source>
</evidence>
<dbReference type="GO" id="GO:0004622">
    <property type="term" value="F:phosphatidylcholine lysophospholipase activity"/>
    <property type="evidence" value="ECO:0007669"/>
    <property type="project" value="TreeGrafter"/>
</dbReference>
<gene>
    <name evidence="3" type="ORF">SAMN05421853_10490</name>
</gene>
<reference evidence="4" key="1">
    <citation type="submission" date="2016-10" db="EMBL/GenBank/DDBJ databases">
        <authorList>
            <person name="Varghese N."/>
            <person name="Submissions S."/>
        </authorList>
    </citation>
    <scope>NUCLEOTIDE SEQUENCE [LARGE SCALE GENOMIC DNA]</scope>
    <source>
        <strain evidence="4">JCM 10271</strain>
    </source>
</reference>
<dbReference type="CDD" id="cd01822">
    <property type="entry name" value="Lysophospholipase_L1_like"/>
    <property type="match status" value="1"/>
</dbReference>
<dbReference type="InterPro" id="IPR036514">
    <property type="entry name" value="SGNH_hydro_sf"/>
</dbReference>
<sequence>MLKSFTYGAAARAINASALTLFVSFAAVGAARAETLELVALGDSLTQGYGLPQGEGLVPTLQAWLDDQGADVEIVNAGVSGDTTAGGLSRVAWSLTEETDAMIVALGGNDLLRGISPDTVRANLDGILSEAEARDLPVLLVGLIAPPNYGPDYKRDFEAIYTDLSQEYDTLLYPEFFANLRDDEGNASPDRISAYMQPDGIHPNADGVDRIVEDMGPVVLELLEKAGG</sequence>
<dbReference type="InterPro" id="IPR013830">
    <property type="entry name" value="SGNH_hydro"/>
</dbReference>
<keyword evidence="1" id="KW-0732">Signal</keyword>
<feature type="chain" id="PRO_5017358767" evidence="1">
    <location>
        <begin position="27"/>
        <end position="228"/>
    </location>
</feature>
<proteinExistence type="predicted"/>
<dbReference type="RefSeq" id="WP_093010203.1">
    <property type="nucleotide sequence ID" value="NZ_FOXV01000004.1"/>
</dbReference>
<dbReference type="AlphaFoldDB" id="A0A1I5XSP3"/>
<evidence type="ECO:0000313" key="4">
    <source>
        <dbReference type="Proteomes" id="UP000243106"/>
    </source>
</evidence>
<keyword evidence="4" id="KW-1185">Reference proteome</keyword>
<dbReference type="Gene3D" id="3.40.50.1110">
    <property type="entry name" value="SGNH hydrolase"/>
    <property type="match status" value="1"/>
</dbReference>
<name>A0A1I5XSP3_9RHOB</name>
<dbReference type="SUPFAM" id="SSF52266">
    <property type="entry name" value="SGNH hydrolase"/>
    <property type="match status" value="1"/>
</dbReference>
<dbReference type="Proteomes" id="UP000243106">
    <property type="component" value="Unassembled WGS sequence"/>
</dbReference>